<gene>
    <name evidence="1" type="ORF">PUN28_006060</name>
</gene>
<evidence type="ECO:0000313" key="1">
    <source>
        <dbReference type="EMBL" id="KAL0123977.1"/>
    </source>
</evidence>
<dbReference type="EMBL" id="JADYXP020000005">
    <property type="protein sequence ID" value="KAL0123977.1"/>
    <property type="molecule type" value="Genomic_DNA"/>
</dbReference>
<evidence type="ECO:0000313" key="2">
    <source>
        <dbReference type="Proteomes" id="UP001430953"/>
    </source>
</evidence>
<accession>A0AAW2G9E3</accession>
<dbReference type="Proteomes" id="UP001430953">
    <property type="component" value="Unassembled WGS sequence"/>
</dbReference>
<keyword evidence="2" id="KW-1185">Reference proteome</keyword>
<comment type="caution">
    <text evidence="1">The sequence shown here is derived from an EMBL/GenBank/DDBJ whole genome shotgun (WGS) entry which is preliminary data.</text>
</comment>
<sequence>MSIKTKCFKVNCRYDCKLKNSRELALSRNYVSELVSSFFRFFQFERNLSERLLPAFPVFTRYTFSFFYGDYVFRKKFNL</sequence>
<reference evidence="1 2" key="1">
    <citation type="submission" date="2023-03" db="EMBL/GenBank/DDBJ databases">
        <title>High recombination rates correlate with genetic variation in Cardiocondyla obscurior ants.</title>
        <authorList>
            <person name="Errbii M."/>
        </authorList>
    </citation>
    <scope>NUCLEOTIDE SEQUENCE [LARGE SCALE GENOMIC DNA]</scope>
    <source>
        <strain evidence="1">Alpha-2009</strain>
        <tissue evidence="1">Whole body</tissue>
    </source>
</reference>
<dbReference type="AlphaFoldDB" id="A0AAW2G9E3"/>
<organism evidence="1 2">
    <name type="scientific">Cardiocondyla obscurior</name>
    <dbReference type="NCBI Taxonomy" id="286306"/>
    <lineage>
        <taxon>Eukaryota</taxon>
        <taxon>Metazoa</taxon>
        <taxon>Ecdysozoa</taxon>
        <taxon>Arthropoda</taxon>
        <taxon>Hexapoda</taxon>
        <taxon>Insecta</taxon>
        <taxon>Pterygota</taxon>
        <taxon>Neoptera</taxon>
        <taxon>Endopterygota</taxon>
        <taxon>Hymenoptera</taxon>
        <taxon>Apocrita</taxon>
        <taxon>Aculeata</taxon>
        <taxon>Formicoidea</taxon>
        <taxon>Formicidae</taxon>
        <taxon>Myrmicinae</taxon>
        <taxon>Cardiocondyla</taxon>
    </lineage>
</organism>
<protein>
    <submittedName>
        <fullName evidence="1">Uncharacterized protein</fullName>
    </submittedName>
</protein>
<proteinExistence type="predicted"/>
<name>A0AAW2G9E3_9HYME</name>